<feature type="region of interest" description="Disordered" evidence="8">
    <location>
        <begin position="381"/>
        <end position="400"/>
    </location>
</feature>
<dbReference type="GO" id="GO:0005254">
    <property type="term" value="F:chloride channel activity"/>
    <property type="evidence" value="ECO:0007669"/>
    <property type="project" value="InterPro"/>
</dbReference>
<feature type="transmembrane region" description="Helical" evidence="9">
    <location>
        <begin position="36"/>
        <end position="55"/>
    </location>
</feature>
<evidence type="ECO:0000256" key="6">
    <source>
        <dbReference type="ARBA" id="ARBA00023065"/>
    </source>
</evidence>
<organism evidence="10 11">
    <name type="scientific">Cetraspora pellucida</name>
    <dbReference type="NCBI Taxonomy" id="1433469"/>
    <lineage>
        <taxon>Eukaryota</taxon>
        <taxon>Fungi</taxon>
        <taxon>Fungi incertae sedis</taxon>
        <taxon>Mucoromycota</taxon>
        <taxon>Glomeromycotina</taxon>
        <taxon>Glomeromycetes</taxon>
        <taxon>Diversisporales</taxon>
        <taxon>Gigasporaceae</taxon>
        <taxon>Cetraspora</taxon>
    </lineage>
</organism>
<keyword evidence="11" id="KW-1185">Reference proteome</keyword>
<evidence type="ECO:0000256" key="7">
    <source>
        <dbReference type="ARBA" id="ARBA00023136"/>
    </source>
</evidence>
<dbReference type="PANTHER" id="PTHR33281">
    <property type="entry name" value="UPF0187 PROTEIN YNEE"/>
    <property type="match status" value="1"/>
</dbReference>
<evidence type="ECO:0000256" key="2">
    <source>
        <dbReference type="ARBA" id="ARBA00022448"/>
    </source>
</evidence>
<proteinExistence type="predicted"/>
<evidence type="ECO:0000256" key="8">
    <source>
        <dbReference type="SAM" id="MobiDB-lite"/>
    </source>
</evidence>
<evidence type="ECO:0000313" key="10">
    <source>
        <dbReference type="EMBL" id="CAG8503283.1"/>
    </source>
</evidence>
<feature type="transmembrane region" description="Helical" evidence="9">
    <location>
        <begin position="302"/>
        <end position="320"/>
    </location>
</feature>
<evidence type="ECO:0000256" key="5">
    <source>
        <dbReference type="ARBA" id="ARBA00022989"/>
    </source>
</evidence>
<evidence type="ECO:0000256" key="4">
    <source>
        <dbReference type="ARBA" id="ARBA00022692"/>
    </source>
</evidence>
<protein>
    <submittedName>
        <fullName evidence="10">15433_t:CDS:1</fullName>
    </submittedName>
</protein>
<keyword evidence="6" id="KW-0406">Ion transport</keyword>
<dbReference type="PANTHER" id="PTHR33281:SF19">
    <property type="entry name" value="VOLTAGE-DEPENDENT ANION CHANNEL-FORMING PROTEIN YNEE"/>
    <property type="match status" value="1"/>
</dbReference>
<evidence type="ECO:0000256" key="9">
    <source>
        <dbReference type="SAM" id="Phobius"/>
    </source>
</evidence>
<dbReference type="Proteomes" id="UP000789759">
    <property type="component" value="Unassembled WGS sequence"/>
</dbReference>
<keyword evidence="7 9" id="KW-0472">Membrane</keyword>
<evidence type="ECO:0000313" key="11">
    <source>
        <dbReference type="Proteomes" id="UP000789759"/>
    </source>
</evidence>
<feature type="transmembrane region" description="Helical" evidence="9">
    <location>
        <begin position="61"/>
        <end position="81"/>
    </location>
</feature>
<comment type="subcellular location">
    <subcellularLocation>
        <location evidence="1">Cell membrane</location>
        <topology evidence="1">Multi-pass membrane protein</topology>
    </subcellularLocation>
</comment>
<dbReference type="InterPro" id="IPR044669">
    <property type="entry name" value="YneE/VCCN1/2-like"/>
</dbReference>
<keyword evidence="4 9" id="KW-0812">Transmembrane</keyword>
<keyword evidence="3" id="KW-1003">Cell membrane</keyword>
<dbReference type="OrthoDB" id="1368at2759"/>
<keyword evidence="5 9" id="KW-1133">Transmembrane helix</keyword>
<dbReference type="GO" id="GO:0005886">
    <property type="term" value="C:plasma membrane"/>
    <property type="evidence" value="ECO:0007669"/>
    <property type="project" value="UniProtKB-SubCell"/>
</dbReference>
<gene>
    <name evidence="10" type="ORF">CPELLU_LOCUS2555</name>
</gene>
<feature type="transmembrane region" description="Helical" evidence="9">
    <location>
        <begin position="277"/>
        <end position="296"/>
    </location>
</feature>
<sequence length="421" mass="48977">MSKDNKDEQPNKIYSPYVDDNSSYWERCKKTILRRVILRTLAITAFSALIVALWDRIGIKLGIKSDFVTVITFVVSLLLAYRTNRAYDRYWEGRCLWATMITTIRDFARFVLVNVPPKVKMDAEKNVVFDLLKGFAFATKDYLREIHNETPGYYSTHLDVKKIFDRKLEKSENKPNPDGKNIFNRELRHLIPNVHSKKELEGRNLIYLQEIIEYNLPLEFALYLNYYISQCEKVDVDNNDKVDKVESTVISKMYNDVSTLVDCLTSLEKVLRSPIHYAYGVHLLHTTWIFCLSLPFQLVEDLGWVTVPIVFLTSFILLGVDKIADEIENPFGKDPNDIEIDIFCAHTEKELKFIKDHGIEEDDKNMKHWWNEAIKNAEKKHAVENPAKKNASKQETDEIKIYGKKSNDEKVVNQYGDDSSV</sequence>
<accession>A0A9N8ZQ95</accession>
<dbReference type="Pfam" id="PF25539">
    <property type="entry name" value="Bestrophin_2"/>
    <property type="match status" value="1"/>
</dbReference>
<reference evidence="10" key="1">
    <citation type="submission" date="2021-06" db="EMBL/GenBank/DDBJ databases">
        <authorList>
            <person name="Kallberg Y."/>
            <person name="Tangrot J."/>
            <person name="Rosling A."/>
        </authorList>
    </citation>
    <scope>NUCLEOTIDE SEQUENCE</scope>
    <source>
        <strain evidence="10">FL966</strain>
    </source>
</reference>
<dbReference type="AlphaFoldDB" id="A0A9N8ZQ95"/>
<comment type="caution">
    <text evidence="10">The sequence shown here is derived from an EMBL/GenBank/DDBJ whole genome shotgun (WGS) entry which is preliminary data.</text>
</comment>
<evidence type="ECO:0000256" key="3">
    <source>
        <dbReference type="ARBA" id="ARBA00022475"/>
    </source>
</evidence>
<evidence type="ECO:0000256" key="1">
    <source>
        <dbReference type="ARBA" id="ARBA00004651"/>
    </source>
</evidence>
<keyword evidence="2" id="KW-0813">Transport</keyword>
<dbReference type="EMBL" id="CAJVQA010001122">
    <property type="protein sequence ID" value="CAG8503283.1"/>
    <property type="molecule type" value="Genomic_DNA"/>
</dbReference>
<name>A0A9N8ZQ95_9GLOM</name>